<protein>
    <recommendedName>
        <fullName evidence="3">DUF4435 domain-containing protein</fullName>
    </recommendedName>
</protein>
<comment type="caution">
    <text evidence="1">The sequence shown here is derived from an EMBL/GenBank/DDBJ whole genome shotgun (WGS) entry which is preliminary data.</text>
</comment>
<dbReference type="EMBL" id="BAABRU010000008">
    <property type="protein sequence ID" value="GAA5528702.1"/>
    <property type="molecule type" value="Genomic_DNA"/>
</dbReference>
<keyword evidence="2" id="KW-1185">Reference proteome</keyword>
<evidence type="ECO:0008006" key="3">
    <source>
        <dbReference type="Google" id="ProtNLM"/>
    </source>
</evidence>
<accession>A0ABP9WZT4</accession>
<sequence length="301" mass="34881">MAKIQVSTGIPNAEAIKQSNQHVLYVEGNGPNSFDHQIISELLSDQDISIDVKPFGPASRIQGAAQALAQHHPTYYFLIDRDHLKDSEIEECWSNFPNPENHNLLVWKKRELENYFLDIPFLSQSEFYKKPSDELYEKLLRLAQARIYLDVANMILTEIREQIKGIDFTRPKPQECTSKDSALIFLRESNFIAQKRDILQAYIDNKYLETLFLEKLELLTGGQEPLKVGEGQWVNLMQGKELLRPLINDNFRVITTNRTYLQGDERLKTVLKRLVKQVQLDNQPHDFQNLCGLIKKQIAKK</sequence>
<dbReference type="Proteomes" id="UP001428290">
    <property type="component" value="Unassembled WGS sequence"/>
</dbReference>
<name>A0ABP9WZT4_9CHLR</name>
<evidence type="ECO:0000313" key="1">
    <source>
        <dbReference type="EMBL" id="GAA5528702.1"/>
    </source>
</evidence>
<proteinExistence type="predicted"/>
<evidence type="ECO:0000313" key="2">
    <source>
        <dbReference type="Proteomes" id="UP001428290"/>
    </source>
</evidence>
<gene>
    <name evidence="1" type="ORF">Hgul01_02504</name>
</gene>
<organism evidence="1 2">
    <name type="scientific">Herpetosiphon gulosus</name>
    <dbReference type="NCBI Taxonomy" id="1973496"/>
    <lineage>
        <taxon>Bacteria</taxon>
        <taxon>Bacillati</taxon>
        <taxon>Chloroflexota</taxon>
        <taxon>Chloroflexia</taxon>
        <taxon>Herpetosiphonales</taxon>
        <taxon>Herpetosiphonaceae</taxon>
        <taxon>Herpetosiphon</taxon>
    </lineage>
</organism>
<dbReference type="RefSeq" id="WP_345722320.1">
    <property type="nucleotide sequence ID" value="NZ_BAABRU010000008.1"/>
</dbReference>
<reference evidence="1 2" key="1">
    <citation type="submission" date="2024-02" db="EMBL/GenBank/DDBJ databases">
        <title>Herpetosiphon gulosus NBRC 112829.</title>
        <authorList>
            <person name="Ichikawa N."/>
            <person name="Katano-Makiyama Y."/>
            <person name="Hidaka K."/>
        </authorList>
    </citation>
    <scope>NUCLEOTIDE SEQUENCE [LARGE SCALE GENOMIC DNA]</scope>
    <source>
        <strain evidence="1 2">NBRC 112829</strain>
    </source>
</reference>